<feature type="compositionally biased region" description="Low complexity" evidence="6">
    <location>
        <begin position="972"/>
        <end position="992"/>
    </location>
</feature>
<sequence length="1426" mass="155516">MSSFVEGQEFFEEVKEYKEHFLPAINAEQLADEAVLQERLANWNLNRLQEEGYCLTGMLAFWMQKQMFGMPAATFQLGPGITLPEHRFEKGTQVLLSRVDPLKEQPIRGSVISTTPSQLRISFQERIPELDFGAWRLDVGRPNLVFERMRTAIMNLSVGPDEVVQKEQEEYRTPAEMGTGEWKEYMLQGTALRDVLLWGFRPEVRSKLKIAKEKVGILEGGEGEEVVVEVGEEYEDKDVFGGIDLDDAAVAGKTASEKNMGIFAEDQRIQSWARRYSLPTPLVMNGDMLLTGMNPSQVKAMALMVGNRVSLVQGPPGTGKTKTIIQTLKLLKSHFAVPQPILVCTYTNVAVDNLVEGMANAGIKPLRVGYGPAIRPDLIEHSLHHKLEMHQRAPELKKLEDDEARIQEKLEDLHKKIHQLADKMGVSFRDALNGKVTARFEGRAKNMKGTLDSLSRQIGMVKAKKYALQQAMLRDVIEEADVICTTCITAATSSLNIIDFPIVFLDEASMSTEPATLIPLMKGCRHLALIGDHKQLPPVIVSQEAKDIGLGVSLFERLTQEGNTPSIMLDTQYRMHPNIASFPSTEFYLGAVRDGTIDEQGNVIPGLTPPKSIYLEAIEAPGEGDVEEAGGLFTPPPVVATGAEAVESRVSAVTAKGKKRASEREDLCHWGQPSVIFLDHEGAETTKDRSRVNHAEAHIVASVVVDLLLNNPELRGSDIGIIAPYVAQISQLTRIFNTDLAYQTSFKETLGDHRYMQLAQIEIKTVDGFEGREKEVIVFSTVRNNDQGSIGFLADRRRLNVGLTRAKRALFVVGSIRTLGGRGVTSEGRKVGKGVASWRRYVSYLEDMGLVVRVQNEQVDAGLGLVVAGGPDAAPMLAYLSSNPPNPKAVFRHGDWICPRHSCAAHNFGRNISCIGCGCPRSSLPPTTTTAASPRMSSHVFYSSAQPHQAQWHQAQQTIDLAQLNSQLAGLSLQQHQQQQPPKQPPVAQQAPLAPPKFSPPLLTPSGRAFAVGGRVQNISSDPLAPCIMWWPDNEPLPEQGQIRPSNVVGVAQPPILNTGNRGPISHQPGDWICQKCNYLNWRRRKVCQTCLPYAEGNGDSISAAVQSERITLLTQVLAQTSENPIASSPTAAIHPHIIHQTQAPRTHSMTPPQVRTRVSVPGDTGPGLRAHAHVQGSAALGSTNISGVYAGKSVQRSRSQLTLGATAGYSDSLGSPIYETGGTARATIPAQYHQPPQQRFHQERLQPPPQFQHQRIPSPLYATGPFPGSLNSGGLKPPVSAHSIYSTPSRSHSPSPSGSEASGGVTPMGFGALNTPASLHAPAPLLPSFLQDMVQTPPSLSPASNASGSSSSLSLPSVDDHELDGQYPSPYRRVRVGSESSESGRSSSGLEPREKRLSANIWSMDREEERRSPYGVGVIGMGRVR</sequence>
<dbReference type="Pfam" id="PF13087">
    <property type="entry name" value="AAA_12"/>
    <property type="match status" value="1"/>
</dbReference>
<dbReference type="Proteomes" id="UP000290288">
    <property type="component" value="Unassembled WGS sequence"/>
</dbReference>
<evidence type="ECO:0000256" key="1">
    <source>
        <dbReference type="ARBA" id="ARBA00022723"/>
    </source>
</evidence>
<feature type="region of interest" description="Disordered" evidence="6">
    <location>
        <begin position="1248"/>
        <end position="1310"/>
    </location>
</feature>
<evidence type="ECO:0000256" key="4">
    <source>
        <dbReference type="PROSITE-ProRule" id="PRU00322"/>
    </source>
</evidence>
<feature type="region of interest" description="Disordered" evidence="6">
    <location>
        <begin position="972"/>
        <end position="1000"/>
    </location>
</feature>
<dbReference type="SMART" id="SM00547">
    <property type="entry name" value="ZnF_RBZ"/>
    <property type="match status" value="2"/>
</dbReference>
<evidence type="ECO:0000256" key="6">
    <source>
        <dbReference type="SAM" id="MobiDB-lite"/>
    </source>
</evidence>
<dbReference type="Pfam" id="PF13086">
    <property type="entry name" value="AAA_11"/>
    <property type="match status" value="1"/>
</dbReference>
<dbReference type="SUPFAM" id="SSF52540">
    <property type="entry name" value="P-loop containing nucleoside triphosphate hydrolases"/>
    <property type="match status" value="1"/>
</dbReference>
<name>A0A4Q2DH33_9AGAR</name>
<dbReference type="PROSITE" id="PS01358">
    <property type="entry name" value="ZF_RANBP2_1"/>
    <property type="match status" value="2"/>
</dbReference>
<evidence type="ECO:0000256" key="2">
    <source>
        <dbReference type="ARBA" id="ARBA00022771"/>
    </source>
</evidence>
<keyword evidence="3" id="KW-0862">Zinc</keyword>
<reference evidence="8 9" key="1">
    <citation type="submission" date="2019-01" db="EMBL/GenBank/DDBJ databases">
        <title>Draft genome sequence of Psathyrella aberdarensis IHI B618.</title>
        <authorList>
            <person name="Buettner E."/>
            <person name="Kellner H."/>
        </authorList>
    </citation>
    <scope>NUCLEOTIDE SEQUENCE [LARGE SCALE GENOMIC DNA]</scope>
    <source>
        <strain evidence="8 9">IHI B618</strain>
    </source>
</reference>
<dbReference type="InterPro" id="IPR045055">
    <property type="entry name" value="DNA2/NAM7-like"/>
</dbReference>
<feature type="compositionally biased region" description="Low complexity" evidence="6">
    <location>
        <begin position="1338"/>
        <end position="1358"/>
    </location>
</feature>
<dbReference type="InterPro" id="IPR001876">
    <property type="entry name" value="Znf_RanBP2"/>
</dbReference>
<dbReference type="Gene3D" id="4.10.1060.10">
    <property type="entry name" value="Zinc finger, RanBP2-type"/>
    <property type="match status" value="2"/>
</dbReference>
<dbReference type="GO" id="GO:0004386">
    <property type="term" value="F:helicase activity"/>
    <property type="evidence" value="ECO:0007669"/>
    <property type="project" value="InterPro"/>
</dbReference>
<keyword evidence="9" id="KW-1185">Reference proteome</keyword>
<proteinExistence type="predicted"/>
<evidence type="ECO:0000256" key="5">
    <source>
        <dbReference type="SAM" id="Coils"/>
    </source>
</evidence>
<dbReference type="PANTHER" id="PTHR10887">
    <property type="entry name" value="DNA2/NAM7 HELICASE FAMILY"/>
    <property type="match status" value="1"/>
</dbReference>
<evidence type="ECO:0000256" key="3">
    <source>
        <dbReference type="ARBA" id="ARBA00022833"/>
    </source>
</evidence>
<dbReference type="EMBL" id="SDEE01000268">
    <property type="protein sequence ID" value="RXW18401.1"/>
    <property type="molecule type" value="Genomic_DNA"/>
</dbReference>
<dbReference type="InterPro" id="IPR036443">
    <property type="entry name" value="Znf_RanBP2_sf"/>
</dbReference>
<protein>
    <recommendedName>
        <fullName evidence="7">RanBP2-type domain-containing protein</fullName>
    </recommendedName>
</protein>
<dbReference type="InterPro" id="IPR047187">
    <property type="entry name" value="SF1_C_Upf1"/>
</dbReference>
<dbReference type="CDD" id="cd18808">
    <property type="entry name" value="SF1_C_Upf1"/>
    <property type="match status" value="1"/>
</dbReference>
<keyword evidence="5" id="KW-0175">Coiled coil</keyword>
<feature type="region of interest" description="Disordered" evidence="6">
    <location>
        <begin position="1335"/>
        <end position="1415"/>
    </location>
</feature>
<dbReference type="SUPFAM" id="SSF90209">
    <property type="entry name" value="Ran binding protein zinc finger-like"/>
    <property type="match status" value="2"/>
</dbReference>
<dbReference type="OrthoDB" id="6513042at2759"/>
<keyword evidence="2 4" id="KW-0863">Zinc-finger</keyword>
<evidence type="ECO:0000313" key="8">
    <source>
        <dbReference type="EMBL" id="RXW18401.1"/>
    </source>
</evidence>
<organism evidence="8 9">
    <name type="scientific">Candolleomyces aberdarensis</name>
    <dbReference type="NCBI Taxonomy" id="2316362"/>
    <lineage>
        <taxon>Eukaryota</taxon>
        <taxon>Fungi</taxon>
        <taxon>Dikarya</taxon>
        <taxon>Basidiomycota</taxon>
        <taxon>Agaricomycotina</taxon>
        <taxon>Agaricomycetes</taxon>
        <taxon>Agaricomycetidae</taxon>
        <taxon>Agaricales</taxon>
        <taxon>Agaricineae</taxon>
        <taxon>Psathyrellaceae</taxon>
        <taxon>Candolleomyces</taxon>
    </lineage>
</organism>
<accession>A0A4Q2DH33</accession>
<dbReference type="PROSITE" id="PS50199">
    <property type="entry name" value="ZF_RANBP2_2"/>
    <property type="match status" value="1"/>
</dbReference>
<dbReference type="InterPro" id="IPR027417">
    <property type="entry name" value="P-loop_NTPase"/>
</dbReference>
<gene>
    <name evidence="8" type="ORF">EST38_g7450</name>
</gene>
<feature type="coiled-coil region" evidence="5">
    <location>
        <begin position="396"/>
        <end position="423"/>
    </location>
</feature>
<dbReference type="InterPro" id="IPR041677">
    <property type="entry name" value="DNA2/NAM7_AAA_11"/>
</dbReference>
<evidence type="ECO:0000259" key="7">
    <source>
        <dbReference type="PROSITE" id="PS50199"/>
    </source>
</evidence>
<dbReference type="PANTHER" id="PTHR10887:SF495">
    <property type="entry name" value="HELICASE SENATAXIN ISOFORM X1-RELATED"/>
    <property type="match status" value="1"/>
</dbReference>
<feature type="compositionally biased region" description="Low complexity" evidence="6">
    <location>
        <begin position="1378"/>
        <end position="1390"/>
    </location>
</feature>
<comment type="caution">
    <text evidence="8">The sequence shown here is derived from an EMBL/GenBank/DDBJ whole genome shotgun (WGS) entry which is preliminary data.</text>
</comment>
<dbReference type="GO" id="GO:0008270">
    <property type="term" value="F:zinc ion binding"/>
    <property type="evidence" value="ECO:0007669"/>
    <property type="project" value="UniProtKB-KW"/>
</dbReference>
<feature type="compositionally biased region" description="Low complexity" evidence="6">
    <location>
        <begin position="1284"/>
        <end position="1305"/>
    </location>
</feature>
<dbReference type="STRING" id="2316362.A0A4Q2DH33"/>
<keyword evidence="1" id="KW-0479">Metal-binding</keyword>
<evidence type="ECO:0000313" key="9">
    <source>
        <dbReference type="Proteomes" id="UP000290288"/>
    </source>
</evidence>
<dbReference type="InterPro" id="IPR041679">
    <property type="entry name" value="DNA2/NAM7-like_C"/>
</dbReference>
<feature type="domain" description="RanBP2-type" evidence="7">
    <location>
        <begin position="892"/>
        <end position="923"/>
    </location>
</feature>
<dbReference type="Gene3D" id="3.40.50.300">
    <property type="entry name" value="P-loop containing nucleotide triphosphate hydrolases"/>
    <property type="match status" value="2"/>
</dbReference>